<keyword evidence="5" id="KW-0808">Transferase</keyword>
<feature type="domain" description="HAMP" evidence="13">
    <location>
        <begin position="181"/>
        <end position="232"/>
    </location>
</feature>
<dbReference type="PROSITE" id="PS50109">
    <property type="entry name" value="HIS_KIN"/>
    <property type="match status" value="1"/>
</dbReference>
<evidence type="ECO:0000256" key="8">
    <source>
        <dbReference type="ARBA" id="ARBA00022989"/>
    </source>
</evidence>
<dbReference type="Gene3D" id="3.30.565.10">
    <property type="entry name" value="Histidine kinase-like ATPase, C-terminal domain"/>
    <property type="match status" value="1"/>
</dbReference>
<keyword evidence="8 11" id="KW-1133">Transmembrane helix</keyword>
<comment type="catalytic activity">
    <reaction evidence="1">
        <text>ATP + protein L-histidine = ADP + protein N-phospho-L-histidine.</text>
        <dbReference type="EC" id="2.7.13.3"/>
    </reaction>
</comment>
<dbReference type="InterPro" id="IPR005467">
    <property type="entry name" value="His_kinase_dom"/>
</dbReference>
<accession>A0A1Z4VTH0</accession>
<evidence type="ECO:0000256" key="6">
    <source>
        <dbReference type="ARBA" id="ARBA00022692"/>
    </source>
</evidence>
<dbReference type="PRINTS" id="PR00344">
    <property type="entry name" value="BCTRLSENSOR"/>
</dbReference>
<dbReference type="InterPro" id="IPR050428">
    <property type="entry name" value="TCS_sensor_his_kinase"/>
</dbReference>
<feature type="transmembrane region" description="Helical" evidence="11">
    <location>
        <begin position="12"/>
        <end position="31"/>
    </location>
</feature>
<keyword evidence="15" id="KW-1185">Reference proteome</keyword>
<evidence type="ECO:0000256" key="3">
    <source>
        <dbReference type="ARBA" id="ARBA00012438"/>
    </source>
</evidence>
<dbReference type="EMBL" id="AP018052">
    <property type="protein sequence ID" value="BAZ94939.1"/>
    <property type="molecule type" value="Genomic_DNA"/>
</dbReference>
<dbReference type="InterPro" id="IPR004358">
    <property type="entry name" value="Sig_transdc_His_kin-like_C"/>
</dbReference>
<dbReference type="KEGG" id="ttc:FOKN1_2568"/>
<dbReference type="SUPFAM" id="SSF47384">
    <property type="entry name" value="Homodimeric domain of signal transducing histidine kinase"/>
    <property type="match status" value="1"/>
</dbReference>
<gene>
    <name evidence="14" type="ORF">FOKN1_2568</name>
</gene>
<dbReference type="PROSITE" id="PS50885">
    <property type="entry name" value="HAMP"/>
    <property type="match status" value="1"/>
</dbReference>
<evidence type="ECO:0000313" key="15">
    <source>
        <dbReference type="Proteomes" id="UP000218765"/>
    </source>
</evidence>
<keyword evidence="9" id="KW-0902">Two-component regulatory system</keyword>
<dbReference type="RefSeq" id="WP_096366974.1">
    <property type="nucleotide sequence ID" value="NZ_AP018052.1"/>
</dbReference>
<keyword evidence="6 11" id="KW-0812">Transmembrane</keyword>
<evidence type="ECO:0000259" key="13">
    <source>
        <dbReference type="PROSITE" id="PS50885"/>
    </source>
</evidence>
<dbReference type="PANTHER" id="PTHR45436:SF5">
    <property type="entry name" value="SENSOR HISTIDINE KINASE TRCS"/>
    <property type="match status" value="1"/>
</dbReference>
<proteinExistence type="predicted"/>
<keyword evidence="7 14" id="KW-0418">Kinase</keyword>
<evidence type="ECO:0000256" key="4">
    <source>
        <dbReference type="ARBA" id="ARBA00022553"/>
    </source>
</evidence>
<sequence>MESIQRHLNLRLGLALLLVYVLFGLAASYSFRLLTEHYIGTRLEHDAQGLLVALGPPVDGQTPRLRPARVSPIYDRTFSGHYFQIESGGQVLRSRSLWDQALSLPALEAGQAVLLRQRGPGNQLLLVRVRHYIKGERDLLLAVAEDLTPIHDNVRRLQLIYALLGLAVLIGLLAYQRRALRLGFAPVSRTCRELERLQQGELARLDERVPRELYPLVQQINRLLEVLQGRLTRSRNALGNLAHALKTPLARLQQELDHLPAGEDPQLRERLQQQLDQIRALMERELRRARLAGRSASAARLALRPVFDGLLGVVRQVYADKGLRIECEVADSLTLQADAQDLMELFGNLLDNACKWARGRVRVRAARQEGWLRVRIEDDGPGVDAGHRANLSERGVRADEQGVAGHGLGLAIAADVVELYGGRMAFGQSAELGGFSVEVEFPQA</sequence>
<dbReference type="Pfam" id="PF02518">
    <property type="entry name" value="HATPase_c"/>
    <property type="match status" value="1"/>
</dbReference>
<keyword evidence="10 11" id="KW-0472">Membrane</keyword>
<dbReference type="InterPro" id="IPR036890">
    <property type="entry name" value="HATPase_C_sf"/>
</dbReference>
<dbReference type="SUPFAM" id="SSF55874">
    <property type="entry name" value="ATPase domain of HSP90 chaperone/DNA topoisomerase II/histidine kinase"/>
    <property type="match status" value="1"/>
</dbReference>
<evidence type="ECO:0000256" key="1">
    <source>
        <dbReference type="ARBA" id="ARBA00000085"/>
    </source>
</evidence>
<feature type="transmembrane region" description="Helical" evidence="11">
    <location>
        <begin position="157"/>
        <end position="175"/>
    </location>
</feature>
<dbReference type="SMART" id="SM00387">
    <property type="entry name" value="HATPase_c"/>
    <property type="match status" value="1"/>
</dbReference>
<dbReference type="GO" id="GO:0005886">
    <property type="term" value="C:plasma membrane"/>
    <property type="evidence" value="ECO:0007669"/>
    <property type="project" value="TreeGrafter"/>
</dbReference>
<dbReference type="OrthoDB" id="9809567at2"/>
<dbReference type="Proteomes" id="UP000218765">
    <property type="component" value="Chromosome"/>
</dbReference>
<evidence type="ECO:0000313" key="14">
    <source>
        <dbReference type="EMBL" id="BAZ94939.1"/>
    </source>
</evidence>
<dbReference type="InterPro" id="IPR036097">
    <property type="entry name" value="HisK_dim/P_sf"/>
</dbReference>
<comment type="subcellular location">
    <subcellularLocation>
        <location evidence="2">Membrane</location>
    </subcellularLocation>
</comment>
<feature type="domain" description="Histidine kinase" evidence="12">
    <location>
        <begin position="240"/>
        <end position="444"/>
    </location>
</feature>
<evidence type="ECO:0000256" key="9">
    <source>
        <dbReference type="ARBA" id="ARBA00023012"/>
    </source>
</evidence>
<reference evidence="14 15" key="1">
    <citation type="submission" date="2017-05" db="EMBL/GenBank/DDBJ databases">
        <title>Thiocyanate degradation by Thiohalobacter thiocyanaticus FOKN1.</title>
        <authorList>
            <person name="Oshiki M."/>
            <person name="Fukushima T."/>
            <person name="Kawano S."/>
            <person name="Nakagawa J."/>
        </authorList>
    </citation>
    <scope>NUCLEOTIDE SEQUENCE [LARGE SCALE GENOMIC DNA]</scope>
    <source>
        <strain evidence="14 15">FOKN1</strain>
    </source>
</reference>
<dbReference type="PANTHER" id="PTHR45436">
    <property type="entry name" value="SENSOR HISTIDINE KINASE YKOH"/>
    <property type="match status" value="1"/>
</dbReference>
<evidence type="ECO:0000259" key="12">
    <source>
        <dbReference type="PROSITE" id="PS50109"/>
    </source>
</evidence>
<evidence type="ECO:0000256" key="11">
    <source>
        <dbReference type="SAM" id="Phobius"/>
    </source>
</evidence>
<name>A0A1Z4VTH0_9GAMM</name>
<dbReference type="InterPro" id="IPR003660">
    <property type="entry name" value="HAMP_dom"/>
</dbReference>
<dbReference type="Gene3D" id="1.10.287.130">
    <property type="match status" value="1"/>
</dbReference>
<evidence type="ECO:0000256" key="10">
    <source>
        <dbReference type="ARBA" id="ARBA00023136"/>
    </source>
</evidence>
<keyword evidence="4" id="KW-0597">Phosphoprotein</keyword>
<dbReference type="AlphaFoldDB" id="A0A1Z4VTH0"/>
<evidence type="ECO:0000256" key="2">
    <source>
        <dbReference type="ARBA" id="ARBA00004370"/>
    </source>
</evidence>
<evidence type="ECO:0000256" key="7">
    <source>
        <dbReference type="ARBA" id="ARBA00022777"/>
    </source>
</evidence>
<dbReference type="GO" id="GO:0000155">
    <property type="term" value="F:phosphorelay sensor kinase activity"/>
    <property type="evidence" value="ECO:0007669"/>
    <property type="project" value="InterPro"/>
</dbReference>
<dbReference type="InterPro" id="IPR003594">
    <property type="entry name" value="HATPase_dom"/>
</dbReference>
<evidence type="ECO:0000256" key="5">
    <source>
        <dbReference type="ARBA" id="ARBA00022679"/>
    </source>
</evidence>
<organism evidence="14 15">
    <name type="scientific">Thiohalobacter thiocyanaticus</name>
    <dbReference type="NCBI Taxonomy" id="585455"/>
    <lineage>
        <taxon>Bacteria</taxon>
        <taxon>Pseudomonadati</taxon>
        <taxon>Pseudomonadota</taxon>
        <taxon>Gammaproteobacteria</taxon>
        <taxon>Thiohalobacterales</taxon>
        <taxon>Thiohalobacteraceae</taxon>
        <taxon>Thiohalobacter</taxon>
    </lineage>
</organism>
<protein>
    <recommendedName>
        <fullName evidence="3">histidine kinase</fullName>
        <ecNumber evidence="3">2.7.13.3</ecNumber>
    </recommendedName>
</protein>
<dbReference type="EC" id="2.7.13.3" evidence="3"/>